<dbReference type="InterPro" id="IPR030395">
    <property type="entry name" value="GP_PDE_dom"/>
</dbReference>
<comment type="caution">
    <text evidence="3">The sequence shown here is derived from an EMBL/GenBank/DDBJ whole genome shotgun (WGS) entry which is preliminary data.</text>
</comment>
<evidence type="ECO:0000256" key="1">
    <source>
        <dbReference type="SAM" id="MobiDB-lite"/>
    </source>
</evidence>
<protein>
    <submittedName>
        <fullName evidence="3">Glycerophosphoryl diester phosphodiesterase family protein</fullName>
    </submittedName>
</protein>
<dbReference type="Gene3D" id="3.20.20.190">
    <property type="entry name" value="Phosphatidylinositol (PI) phosphodiesterase"/>
    <property type="match status" value="1"/>
</dbReference>
<dbReference type="Proteomes" id="UP001363622">
    <property type="component" value="Unassembled WGS sequence"/>
</dbReference>
<evidence type="ECO:0000313" key="3">
    <source>
        <dbReference type="EMBL" id="KAK7520561.1"/>
    </source>
</evidence>
<dbReference type="EMBL" id="JBBPHU010000003">
    <property type="protein sequence ID" value="KAK7520561.1"/>
    <property type="molecule type" value="Genomic_DNA"/>
</dbReference>
<dbReference type="Pfam" id="PF03009">
    <property type="entry name" value="GDPD"/>
    <property type="match status" value="1"/>
</dbReference>
<dbReference type="CDD" id="cd08570">
    <property type="entry name" value="GDPD_YPL206cp_fungi"/>
    <property type="match status" value="1"/>
</dbReference>
<name>A0ABR1KX73_9PEZI</name>
<gene>
    <name evidence="3" type="ORF">IWZ03DRAFT_326745</name>
</gene>
<dbReference type="PANTHER" id="PTHR43805">
    <property type="entry name" value="GLYCEROPHOSPHORYL DIESTER PHOSPHODIESTERASE"/>
    <property type="match status" value="1"/>
</dbReference>
<accession>A0ABR1KX73</accession>
<sequence>MFGFEAEGSTSSLRLRTTVGESITLPSWRRLLMEPTESQPLLERLKAAADLSTADFALARRDKHGRKVPQAIAHRGYKAKYPENSMAAFVGAVEAGAQAIETDVHLSKDGAVVLSHDPSLQRCFGKKEKVIDCNWDYLETLRTVAEPHVPLARLRDLLKYLTTEGLEDVWVLLDIKRDNKLDDVFRLIAAEIASVAPSPTGKPWSQRIVLGIWAANYLPHAAQHLPHYPQTYISFSLPCANKFLHSLPHISFNLYAPILIGPLGARFRAQARRQRRPVFDWTVNKEVLMRWSVASGLDGVVTDEVEKFVAVRERWSGGLLLSEGRQQEEEEEEEGERERGGGGGGGGGSGVAAGAKKSKDVPPNEIWTWEGWCWAQLVDLAQLQVVLLLLTPVLWWWQRPWSALDQLGRVKAQERQRRIE</sequence>
<dbReference type="PROSITE" id="PS51704">
    <property type="entry name" value="GP_PDE"/>
    <property type="match status" value="1"/>
</dbReference>
<reference evidence="3 4" key="1">
    <citation type="submission" date="2024-04" db="EMBL/GenBank/DDBJ databases">
        <title>Phyllosticta paracitricarpa is synonymous to the EU quarantine fungus P. citricarpa based on phylogenomic analyses.</title>
        <authorList>
            <consortium name="Lawrence Berkeley National Laboratory"/>
            <person name="Van Ingen-Buijs V.A."/>
            <person name="Van Westerhoven A.C."/>
            <person name="Haridas S."/>
            <person name="Skiadas P."/>
            <person name="Martin F."/>
            <person name="Groenewald J.Z."/>
            <person name="Crous P.W."/>
            <person name="Seidl M.F."/>
        </authorList>
    </citation>
    <scope>NUCLEOTIDE SEQUENCE [LARGE SCALE GENOMIC DNA]</scope>
    <source>
        <strain evidence="3 4">CBS 123371</strain>
    </source>
</reference>
<dbReference type="PANTHER" id="PTHR43805:SF1">
    <property type="entry name" value="GP-PDE DOMAIN-CONTAINING PROTEIN"/>
    <property type="match status" value="1"/>
</dbReference>
<feature type="domain" description="GP-PDE" evidence="2">
    <location>
        <begin position="69"/>
        <end position="312"/>
    </location>
</feature>
<dbReference type="InterPro" id="IPR017946">
    <property type="entry name" value="PLC-like_Pdiesterase_TIM-brl"/>
</dbReference>
<proteinExistence type="predicted"/>
<dbReference type="SUPFAM" id="SSF51695">
    <property type="entry name" value="PLC-like phosphodiesterases"/>
    <property type="match status" value="1"/>
</dbReference>
<keyword evidence="4" id="KW-1185">Reference proteome</keyword>
<evidence type="ECO:0000313" key="4">
    <source>
        <dbReference type="Proteomes" id="UP001363622"/>
    </source>
</evidence>
<feature type="region of interest" description="Disordered" evidence="1">
    <location>
        <begin position="323"/>
        <end position="361"/>
    </location>
</feature>
<organism evidence="3 4">
    <name type="scientific">Phyllosticta citriasiana</name>
    <dbReference type="NCBI Taxonomy" id="595635"/>
    <lineage>
        <taxon>Eukaryota</taxon>
        <taxon>Fungi</taxon>
        <taxon>Dikarya</taxon>
        <taxon>Ascomycota</taxon>
        <taxon>Pezizomycotina</taxon>
        <taxon>Dothideomycetes</taxon>
        <taxon>Dothideomycetes incertae sedis</taxon>
        <taxon>Botryosphaeriales</taxon>
        <taxon>Phyllostictaceae</taxon>
        <taxon>Phyllosticta</taxon>
    </lineage>
</organism>
<evidence type="ECO:0000259" key="2">
    <source>
        <dbReference type="PROSITE" id="PS51704"/>
    </source>
</evidence>
<feature type="compositionally biased region" description="Gly residues" evidence="1">
    <location>
        <begin position="341"/>
        <end position="351"/>
    </location>
</feature>